<sequence length="120" mass="14446">MVDHLSRLDRGYVEDMHEFPLRDEFPDEHLYAINVKGEPWFADFANFLAGNVIPSRFTYQQRKKIFSDVKYHPWDESYLYKRCGDGMVRRCVPKEEMHNIFSFFHDREVGDIMGHLEQQQ</sequence>
<accession>A0AAW2JN68</accession>
<organism evidence="1">
    <name type="scientific">Sesamum radiatum</name>
    <name type="common">Black benniseed</name>
    <dbReference type="NCBI Taxonomy" id="300843"/>
    <lineage>
        <taxon>Eukaryota</taxon>
        <taxon>Viridiplantae</taxon>
        <taxon>Streptophyta</taxon>
        <taxon>Embryophyta</taxon>
        <taxon>Tracheophyta</taxon>
        <taxon>Spermatophyta</taxon>
        <taxon>Magnoliopsida</taxon>
        <taxon>eudicotyledons</taxon>
        <taxon>Gunneridae</taxon>
        <taxon>Pentapetalae</taxon>
        <taxon>asterids</taxon>
        <taxon>lamiids</taxon>
        <taxon>Lamiales</taxon>
        <taxon>Pedaliaceae</taxon>
        <taxon>Sesamum</taxon>
    </lineage>
</organism>
<evidence type="ECO:0000313" key="1">
    <source>
        <dbReference type="EMBL" id="KAL0295073.1"/>
    </source>
</evidence>
<dbReference type="EMBL" id="JACGWJ010000093">
    <property type="protein sequence ID" value="KAL0295073.1"/>
    <property type="molecule type" value="Genomic_DNA"/>
</dbReference>
<proteinExistence type="predicted"/>
<gene>
    <name evidence="1" type="ORF">Sradi_6853900</name>
</gene>
<comment type="caution">
    <text evidence="1">The sequence shown here is derived from an EMBL/GenBank/DDBJ whole genome shotgun (WGS) entry which is preliminary data.</text>
</comment>
<protein>
    <submittedName>
        <fullName evidence="1">Uncharacterized protein</fullName>
    </submittedName>
</protein>
<feature type="non-terminal residue" evidence="1">
    <location>
        <position position="120"/>
    </location>
</feature>
<name>A0AAW2JN68_SESRA</name>
<reference evidence="1" key="2">
    <citation type="journal article" date="2024" name="Plant">
        <title>Genomic evolution and insights into agronomic trait innovations of Sesamum species.</title>
        <authorList>
            <person name="Miao H."/>
            <person name="Wang L."/>
            <person name="Qu L."/>
            <person name="Liu H."/>
            <person name="Sun Y."/>
            <person name="Le M."/>
            <person name="Wang Q."/>
            <person name="Wei S."/>
            <person name="Zheng Y."/>
            <person name="Lin W."/>
            <person name="Duan Y."/>
            <person name="Cao H."/>
            <person name="Xiong S."/>
            <person name="Wang X."/>
            <person name="Wei L."/>
            <person name="Li C."/>
            <person name="Ma Q."/>
            <person name="Ju M."/>
            <person name="Zhao R."/>
            <person name="Li G."/>
            <person name="Mu C."/>
            <person name="Tian Q."/>
            <person name="Mei H."/>
            <person name="Zhang T."/>
            <person name="Gao T."/>
            <person name="Zhang H."/>
        </authorList>
    </citation>
    <scope>NUCLEOTIDE SEQUENCE</scope>
    <source>
        <strain evidence="1">G02</strain>
    </source>
</reference>
<reference evidence="1" key="1">
    <citation type="submission" date="2020-06" db="EMBL/GenBank/DDBJ databases">
        <authorList>
            <person name="Li T."/>
            <person name="Hu X."/>
            <person name="Zhang T."/>
            <person name="Song X."/>
            <person name="Zhang H."/>
            <person name="Dai N."/>
            <person name="Sheng W."/>
            <person name="Hou X."/>
            <person name="Wei L."/>
        </authorList>
    </citation>
    <scope>NUCLEOTIDE SEQUENCE</scope>
    <source>
        <strain evidence="1">G02</strain>
        <tissue evidence="1">Leaf</tissue>
    </source>
</reference>
<dbReference type="AlphaFoldDB" id="A0AAW2JN68"/>